<dbReference type="Gene3D" id="2.170.150.80">
    <property type="entry name" value="NAC domain"/>
    <property type="match status" value="1"/>
</dbReference>
<accession>W9QLZ0</accession>
<organism evidence="6 7">
    <name type="scientific">Morus notabilis</name>
    <dbReference type="NCBI Taxonomy" id="981085"/>
    <lineage>
        <taxon>Eukaryota</taxon>
        <taxon>Viridiplantae</taxon>
        <taxon>Streptophyta</taxon>
        <taxon>Embryophyta</taxon>
        <taxon>Tracheophyta</taxon>
        <taxon>Spermatophyta</taxon>
        <taxon>Magnoliopsida</taxon>
        <taxon>eudicotyledons</taxon>
        <taxon>Gunneridae</taxon>
        <taxon>Pentapetalae</taxon>
        <taxon>rosids</taxon>
        <taxon>fabids</taxon>
        <taxon>Rosales</taxon>
        <taxon>Moraceae</taxon>
        <taxon>Moreae</taxon>
        <taxon>Morus</taxon>
    </lineage>
</organism>
<sequence>MGDDIGSHENLPPGFRFCPTDEELVLHFLYHKVFLLPCHPNIIPDIDICLHDPWELNGMALSSGNVHYFFSKVKQDRVTANGFWKELDIDEPIFTSSGNKVGVKKYLVFYINGESETNWVMEEFNLCHNSFTTTTAAAAAAPAAYNKRQRKQKLMDCIWVLCRVHERKDITDNSRQTFCHDDDDGTELSCLDEVFFSLLDDDLEEISLQR</sequence>
<dbReference type="InterPro" id="IPR003441">
    <property type="entry name" value="NAC-dom"/>
</dbReference>
<name>W9QLZ0_9ROSA</name>
<dbReference type="Pfam" id="PF02365">
    <property type="entry name" value="NAM"/>
    <property type="match status" value="1"/>
</dbReference>
<dbReference type="PANTHER" id="PTHR31719:SF85">
    <property type="entry name" value="NAC DOMAIN-CONTAINING PROTEIN"/>
    <property type="match status" value="1"/>
</dbReference>
<dbReference type="EMBL" id="KE343785">
    <property type="protein sequence ID" value="EXB40955.1"/>
    <property type="molecule type" value="Genomic_DNA"/>
</dbReference>
<dbReference type="PROSITE" id="PS51005">
    <property type="entry name" value="NAC"/>
    <property type="match status" value="1"/>
</dbReference>
<dbReference type="Proteomes" id="UP000030645">
    <property type="component" value="Unassembled WGS sequence"/>
</dbReference>
<evidence type="ECO:0000256" key="1">
    <source>
        <dbReference type="ARBA" id="ARBA00023015"/>
    </source>
</evidence>
<dbReference type="GO" id="GO:0006355">
    <property type="term" value="P:regulation of DNA-templated transcription"/>
    <property type="evidence" value="ECO:0007669"/>
    <property type="project" value="InterPro"/>
</dbReference>
<dbReference type="InterPro" id="IPR036093">
    <property type="entry name" value="NAC_dom_sf"/>
</dbReference>
<evidence type="ECO:0000256" key="3">
    <source>
        <dbReference type="ARBA" id="ARBA00023163"/>
    </source>
</evidence>
<dbReference type="GO" id="GO:0003677">
    <property type="term" value="F:DNA binding"/>
    <property type="evidence" value="ECO:0007669"/>
    <property type="project" value="UniProtKB-KW"/>
</dbReference>
<dbReference type="AlphaFoldDB" id="W9QLZ0"/>
<dbReference type="KEGG" id="mnt:21403576"/>
<feature type="domain" description="NAC" evidence="5">
    <location>
        <begin position="11"/>
        <end position="167"/>
    </location>
</feature>
<proteinExistence type="predicted"/>
<keyword evidence="4" id="KW-0539">Nucleus</keyword>
<keyword evidence="1" id="KW-0805">Transcription regulation</keyword>
<dbReference type="GO" id="GO:0048731">
    <property type="term" value="P:system development"/>
    <property type="evidence" value="ECO:0007669"/>
    <property type="project" value="TreeGrafter"/>
</dbReference>
<gene>
    <name evidence="6" type="ORF">L484_020689</name>
</gene>
<evidence type="ECO:0000313" key="6">
    <source>
        <dbReference type="EMBL" id="EXB40955.1"/>
    </source>
</evidence>
<dbReference type="SUPFAM" id="SSF101941">
    <property type="entry name" value="NAC domain"/>
    <property type="match status" value="1"/>
</dbReference>
<reference evidence="7" key="1">
    <citation type="submission" date="2013-01" db="EMBL/GenBank/DDBJ databases">
        <title>Draft Genome Sequence of a Mulberry Tree, Morus notabilis C.K. Schneid.</title>
        <authorList>
            <person name="He N."/>
            <person name="Zhao S."/>
        </authorList>
    </citation>
    <scope>NUCLEOTIDE SEQUENCE</scope>
</reference>
<evidence type="ECO:0000256" key="2">
    <source>
        <dbReference type="ARBA" id="ARBA00023125"/>
    </source>
</evidence>
<evidence type="ECO:0000313" key="7">
    <source>
        <dbReference type="Proteomes" id="UP000030645"/>
    </source>
</evidence>
<dbReference type="STRING" id="981085.W9QLZ0"/>
<evidence type="ECO:0000256" key="4">
    <source>
        <dbReference type="ARBA" id="ARBA00023242"/>
    </source>
</evidence>
<keyword evidence="3" id="KW-0804">Transcription</keyword>
<dbReference type="eggNOG" id="ENOG502SQ4S">
    <property type="taxonomic scope" value="Eukaryota"/>
</dbReference>
<evidence type="ECO:0000259" key="5">
    <source>
        <dbReference type="PROSITE" id="PS51005"/>
    </source>
</evidence>
<keyword evidence="7" id="KW-1185">Reference proteome</keyword>
<dbReference type="OrthoDB" id="1877845at2759"/>
<protein>
    <submittedName>
        <fullName evidence="6">NAC domain-containing protein 29</fullName>
    </submittedName>
</protein>
<keyword evidence="2" id="KW-0238">DNA-binding</keyword>
<dbReference type="PANTHER" id="PTHR31719">
    <property type="entry name" value="NAC TRANSCRIPTION FACTOR 56"/>
    <property type="match status" value="1"/>
</dbReference>